<dbReference type="InterPro" id="IPR036249">
    <property type="entry name" value="Thioredoxin-like_sf"/>
</dbReference>
<dbReference type="GO" id="GO:0005737">
    <property type="term" value="C:cytoplasm"/>
    <property type="evidence" value="ECO:0007669"/>
    <property type="project" value="TreeGrafter"/>
</dbReference>
<dbReference type="PANTHER" id="PTHR32419">
    <property type="entry name" value="GLUTATHIONYL-HYDROQUINONE REDUCTASE"/>
    <property type="match status" value="1"/>
</dbReference>
<protein>
    <submittedName>
        <fullName evidence="3">Putative glutathione s-transferase</fullName>
    </submittedName>
</protein>
<dbReference type="SUPFAM" id="SSF47616">
    <property type="entry name" value="GST C-terminal domain-like"/>
    <property type="match status" value="1"/>
</dbReference>
<dbReference type="InterPro" id="IPR016639">
    <property type="entry name" value="GST_Omega/GSH"/>
</dbReference>
<dbReference type="InParanoid" id="A0A1E7ENS8"/>
<feature type="domain" description="GST C-terminal" evidence="2">
    <location>
        <begin position="243"/>
        <end position="367"/>
    </location>
</feature>
<dbReference type="InterPro" id="IPR040079">
    <property type="entry name" value="Glutathione_S-Trfase"/>
</dbReference>
<dbReference type="InterPro" id="IPR036282">
    <property type="entry name" value="Glutathione-S-Trfase_C_sf"/>
</dbReference>
<evidence type="ECO:0000259" key="2">
    <source>
        <dbReference type="PROSITE" id="PS50405"/>
    </source>
</evidence>
<keyword evidence="4" id="KW-1185">Reference proteome</keyword>
<dbReference type="KEGG" id="fcy:FRACYDRAFT_277793"/>
<dbReference type="Gene3D" id="3.40.30.10">
    <property type="entry name" value="Glutaredoxin"/>
    <property type="match status" value="1"/>
</dbReference>
<feature type="compositionally biased region" description="Basic and acidic residues" evidence="1">
    <location>
        <begin position="60"/>
        <end position="72"/>
    </location>
</feature>
<dbReference type="PROSITE" id="PS50405">
    <property type="entry name" value="GST_CTER"/>
    <property type="match status" value="1"/>
</dbReference>
<dbReference type="SFLD" id="SFLDG01148">
    <property type="entry name" value="Xi_(cytGST)"/>
    <property type="match status" value="1"/>
</dbReference>
<keyword evidence="3" id="KW-0808">Transferase</keyword>
<dbReference type="Proteomes" id="UP000095751">
    <property type="component" value="Unassembled WGS sequence"/>
</dbReference>
<dbReference type="CDD" id="cd03190">
    <property type="entry name" value="GST_C_Omega_like"/>
    <property type="match status" value="1"/>
</dbReference>
<dbReference type="GO" id="GO:0004364">
    <property type="term" value="F:glutathione transferase activity"/>
    <property type="evidence" value="ECO:0007669"/>
    <property type="project" value="InterPro"/>
</dbReference>
<dbReference type="SFLD" id="SFLDS00019">
    <property type="entry name" value="Glutathione_Transferase_(cytos"/>
    <property type="match status" value="1"/>
</dbReference>
<dbReference type="InterPro" id="IPR010987">
    <property type="entry name" value="Glutathione-S-Trfase_C-like"/>
</dbReference>
<sequence>MGRYLPLALSTLVHTTLISPSTAFGRWSPTTVPSRHIMSLMDSLKPADGSEGNKNKKPRTALDEKSKNGEFTRKDAAWRGTISRKEGAKFPPEDNRYHLYVAHACPWAHRTMLVRALKGLEQTISITVVHPVWQPTKPQDDEHTGWVFGDPSGESFSNNIGLGGPFPAAFPGNEPDPFQGAKSIRELYEFAGDTDGKYSVPLLWDKKTNTIVSNESSEIIRMLNSEFNEFAKDPELDLYPEDDLNQREAIDAVNQWVYATINNGVYRCGFATSQEAYNKAIEELTDSFDRIHEILKKQNFIAGNQLTEADIRLFVTLIRFDEVYAVYFKTNTRSVAGAPSMMEYIRTIYRMKGVAETVNMDQIKAHYYASHPNLNRWSVIPRGPDFIKLLEAADN</sequence>
<evidence type="ECO:0000313" key="4">
    <source>
        <dbReference type="Proteomes" id="UP000095751"/>
    </source>
</evidence>
<feature type="region of interest" description="Disordered" evidence="1">
    <location>
        <begin position="43"/>
        <end position="72"/>
    </location>
</feature>
<name>A0A1E7ENS8_9STRA</name>
<evidence type="ECO:0000313" key="3">
    <source>
        <dbReference type="EMBL" id="OEU07622.1"/>
    </source>
</evidence>
<dbReference type="OrthoDB" id="2309723at2759"/>
<gene>
    <name evidence="3" type="primary">GST_2</name>
    <name evidence="3" type="ORF">FRACYDRAFT_277793</name>
</gene>
<dbReference type="InterPro" id="IPR004045">
    <property type="entry name" value="Glutathione_S-Trfase_N"/>
</dbReference>
<dbReference type="EMBL" id="KV784385">
    <property type="protein sequence ID" value="OEU07622.1"/>
    <property type="molecule type" value="Genomic_DNA"/>
</dbReference>
<dbReference type="SFLD" id="SFLDG01206">
    <property type="entry name" value="Xi.1"/>
    <property type="match status" value="1"/>
</dbReference>
<dbReference type="AlphaFoldDB" id="A0A1E7ENS8"/>
<evidence type="ECO:0000256" key="1">
    <source>
        <dbReference type="SAM" id="MobiDB-lite"/>
    </source>
</evidence>
<dbReference type="PANTHER" id="PTHR32419:SF6">
    <property type="entry name" value="GLUTATHIONE S-TRANSFERASE OMEGA-LIKE 1-RELATED"/>
    <property type="match status" value="1"/>
</dbReference>
<dbReference type="Pfam" id="PF13409">
    <property type="entry name" value="GST_N_2"/>
    <property type="match status" value="1"/>
</dbReference>
<dbReference type="Pfam" id="PF13410">
    <property type="entry name" value="GST_C_2"/>
    <property type="match status" value="1"/>
</dbReference>
<proteinExistence type="predicted"/>
<dbReference type="InterPro" id="IPR047047">
    <property type="entry name" value="GST_Omega-like_C"/>
</dbReference>
<dbReference type="SUPFAM" id="SSF52833">
    <property type="entry name" value="Thioredoxin-like"/>
    <property type="match status" value="1"/>
</dbReference>
<reference evidence="3 4" key="1">
    <citation type="submission" date="2016-09" db="EMBL/GenBank/DDBJ databases">
        <title>Extensive genetic diversity and differential bi-allelic expression allows diatom success in the polar Southern Ocean.</title>
        <authorList>
            <consortium name="DOE Joint Genome Institute"/>
            <person name="Mock T."/>
            <person name="Otillar R.P."/>
            <person name="Strauss J."/>
            <person name="Dupont C."/>
            <person name="Frickenhaus S."/>
            <person name="Maumus F."/>
            <person name="Mcmullan M."/>
            <person name="Sanges R."/>
            <person name="Schmutz J."/>
            <person name="Toseland A."/>
            <person name="Valas R."/>
            <person name="Veluchamy A."/>
            <person name="Ward B.J."/>
            <person name="Allen A."/>
            <person name="Barry K."/>
            <person name="Falciatore A."/>
            <person name="Ferrante M."/>
            <person name="Fortunato A.E."/>
            <person name="Gloeckner G."/>
            <person name="Gruber A."/>
            <person name="Hipkin R."/>
            <person name="Janech M."/>
            <person name="Kroth P."/>
            <person name="Leese F."/>
            <person name="Lindquist E."/>
            <person name="Lyon B.R."/>
            <person name="Martin J."/>
            <person name="Mayer C."/>
            <person name="Parker M."/>
            <person name="Quesneville H."/>
            <person name="Raymond J."/>
            <person name="Uhlig C."/>
            <person name="Valentin K.U."/>
            <person name="Worden A.Z."/>
            <person name="Armbrust E.V."/>
            <person name="Bowler C."/>
            <person name="Green B."/>
            <person name="Moulton V."/>
            <person name="Van Oosterhout C."/>
            <person name="Grigoriev I."/>
        </authorList>
    </citation>
    <scope>NUCLEOTIDE SEQUENCE [LARGE SCALE GENOMIC DNA]</scope>
    <source>
        <strain evidence="3 4">CCMP1102</strain>
    </source>
</reference>
<organism evidence="3 4">
    <name type="scientific">Fragilariopsis cylindrus CCMP1102</name>
    <dbReference type="NCBI Taxonomy" id="635003"/>
    <lineage>
        <taxon>Eukaryota</taxon>
        <taxon>Sar</taxon>
        <taxon>Stramenopiles</taxon>
        <taxon>Ochrophyta</taxon>
        <taxon>Bacillariophyta</taxon>
        <taxon>Bacillariophyceae</taxon>
        <taxon>Bacillariophycidae</taxon>
        <taxon>Bacillariales</taxon>
        <taxon>Bacillariaceae</taxon>
        <taxon>Fragilariopsis</taxon>
    </lineage>
</organism>
<accession>A0A1E7ENS8</accession>
<dbReference type="Gene3D" id="1.20.1050.10">
    <property type="match status" value="1"/>
</dbReference>